<evidence type="ECO:0000313" key="4">
    <source>
        <dbReference type="Proteomes" id="UP000289411"/>
    </source>
</evidence>
<dbReference type="OrthoDB" id="9811471at2"/>
<evidence type="ECO:0000259" key="2">
    <source>
        <dbReference type="Pfam" id="PF21986"/>
    </source>
</evidence>
<dbReference type="Pfam" id="PF01425">
    <property type="entry name" value="Amidase"/>
    <property type="match status" value="1"/>
</dbReference>
<dbReference type="AlphaFoldDB" id="A0A4V1RJ45"/>
<protein>
    <submittedName>
        <fullName evidence="3">Allophanate hydrolase</fullName>
        <ecNumber evidence="3">3.5.1.54</ecNumber>
    </submittedName>
</protein>
<dbReference type="EC" id="3.5.1.54" evidence="3"/>
<accession>A0A4V1RJ45</accession>
<name>A0A4V1RJ45_9HYPH</name>
<keyword evidence="3" id="KW-0378">Hydrolase</keyword>
<proteinExistence type="predicted"/>
<organism evidence="3 4">
    <name type="scientific">Lichenibacterium ramalinae</name>
    <dbReference type="NCBI Taxonomy" id="2316527"/>
    <lineage>
        <taxon>Bacteria</taxon>
        <taxon>Pseudomonadati</taxon>
        <taxon>Pseudomonadota</taxon>
        <taxon>Alphaproteobacteria</taxon>
        <taxon>Hyphomicrobiales</taxon>
        <taxon>Lichenihabitantaceae</taxon>
        <taxon>Lichenibacterium</taxon>
    </lineage>
</organism>
<dbReference type="PANTHER" id="PTHR11895">
    <property type="entry name" value="TRANSAMIDASE"/>
    <property type="match status" value="1"/>
</dbReference>
<dbReference type="GO" id="GO:0004039">
    <property type="term" value="F:allophanate hydrolase activity"/>
    <property type="evidence" value="ECO:0007669"/>
    <property type="project" value="UniProtKB-EC"/>
</dbReference>
<reference evidence="3 4" key="1">
    <citation type="submission" date="2018-09" db="EMBL/GenBank/DDBJ databases">
        <authorList>
            <person name="Grouzdev D.S."/>
            <person name="Krutkina M.S."/>
        </authorList>
    </citation>
    <scope>NUCLEOTIDE SEQUENCE [LARGE SCALE GENOMIC DNA]</scope>
    <source>
        <strain evidence="3 4">RmlP001</strain>
    </source>
</reference>
<dbReference type="NCBIfam" id="NF006043">
    <property type="entry name" value="PRK08186.1"/>
    <property type="match status" value="1"/>
</dbReference>
<dbReference type="InterPro" id="IPR023631">
    <property type="entry name" value="Amidase_dom"/>
</dbReference>
<dbReference type="InterPro" id="IPR036928">
    <property type="entry name" value="AS_sf"/>
</dbReference>
<feature type="domain" description="Amidase" evidence="1">
    <location>
        <begin position="38"/>
        <end position="444"/>
    </location>
</feature>
<gene>
    <name evidence="3" type="primary">atzF</name>
    <name evidence="3" type="ORF">D3272_02870</name>
</gene>
<evidence type="ECO:0000313" key="3">
    <source>
        <dbReference type="EMBL" id="RYB07038.1"/>
    </source>
</evidence>
<dbReference type="InterPro" id="IPR014085">
    <property type="entry name" value="Allophanate_hydrolase"/>
</dbReference>
<dbReference type="Pfam" id="PF21986">
    <property type="entry name" value="AH_C"/>
    <property type="match status" value="1"/>
</dbReference>
<dbReference type="Gene3D" id="1.20.58.1700">
    <property type="match status" value="1"/>
</dbReference>
<dbReference type="EMBL" id="QYBC01000002">
    <property type="protein sequence ID" value="RYB07038.1"/>
    <property type="molecule type" value="Genomic_DNA"/>
</dbReference>
<dbReference type="InterPro" id="IPR000120">
    <property type="entry name" value="Amidase"/>
</dbReference>
<evidence type="ECO:0000259" key="1">
    <source>
        <dbReference type="Pfam" id="PF01425"/>
    </source>
</evidence>
<dbReference type="SUPFAM" id="SSF75304">
    <property type="entry name" value="Amidase signature (AS) enzymes"/>
    <property type="match status" value="1"/>
</dbReference>
<comment type="caution">
    <text evidence="3">The sequence shown here is derived from an EMBL/GenBank/DDBJ whole genome shotgun (WGS) entry which is preliminary data.</text>
</comment>
<dbReference type="InterPro" id="IPR053844">
    <property type="entry name" value="AH_C"/>
</dbReference>
<sequence length="611" mass="62128">MAGPCPEPNRNRAVKTSLDRAALHRAYRDGLDPAAIVAACLVAAEMEQNRGVFISVAEPAARQALATLGPFDPVAKPLWGLPFAVKDNIDLSGVATTAACPAFAYTPQRSATAVERLIAAGAIPIGKTNLDQFATGLVGVRTPYPVPKNSVDPALVPGGSSSGSAVAVASGLVSFALGTDTAGSGRVPAGLNNIVGLKPTLGAVPVRGVVPACQTLDCVSVFGLTVADAWAVAEAMAGFDAADPWSRRVSLGAPGALPPHLRVGVPDAASRRFFGDAAAERAFDAALALYAGLGATLVPVDFAPLFAVADLLYEGAWVAERYAAIRPFIAAHRDALHPTTARIILGAESLSAADAFAGIYRLAELRRAAEPLWGGLDLLAVPTVPRAFRVAELDADPIGPNTALGTYTNFVNLLDLCALAVPGPSRDDGLPGGTTLVALAGRDGFLASIGAALHAAAAVPMGAGAHPVPPAPEVPAAAGPEDGIEIVVIGAHLSGMPLNRDLVALGGTFRRAVDTRPEYRLHALPGGPPARPGLLRVAEGGGAVAAEVWSLPPAGFGRFVETIPAPLGIGRVRLADGTAPAGFLCEPAGLVGARDITHLGGWRRFVAEGAA</sequence>
<dbReference type="Proteomes" id="UP000289411">
    <property type="component" value="Unassembled WGS sequence"/>
</dbReference>
<keyword evidence="4" id="KW-1185">Reference proteome</keyword>
<dbReference type="NCBIfam" id="TIGR02713">
    <property type="entry name" value="allophanate_hyd"/>
    <property type="match status" value="1"/>
</dbReference>
<reference evidence="3 4" key="2">
    <citation type="submission" date="2019-02" db="EMBL/GenBank/DDBJ databases">
        <title>'Lichenibacterium ramalinii' gen. nov. sp. nov., 'Lichenibacterium minor' gen. nov. sp. nov.</title>
        <authorList>
            <person name="Pankratov T."/>
        </authorList>
    </citation>
    <scope>NUCLEOTIDE SEQUENCE [LARGE SCALE GENOMIC DNA]</scope>
    <source>
        <strain evidence="3 4">RmlP001</strain>
    </source>
</reference>
<dbReference type="PANTHER" id="PTHR11895:SF169">
    <property type="entry name" value="GLUTAMYL-TRNA(GLN) AMIDOTRANSFERASE"/>
    <property type="match status" value="1"/>
</dbReference>
<dbReference type="Gene3D" id="3.90.1300.10">
    <property type="entry name" value="Amidase signature (AS) domain"/>
    <property type="match status" value="1"/>
</dbReference>
<feature type="domain" description="Allophanate hydrolase C-terminal" evidence="2">
    <location>
        <begin position="484"/>
        <end position="606"/>
    </location>
</feature>
<dbReference type="Gene3D" id="3.10.490.10">
    <property type="entry name" value="Gamma-glutamyl cyclotransferase-like"/>
    <property type="match status" value="1"/>
</dbReference>